<reference evidence="3" key="1">
    <citation type="journal article" date="2018" name="Nat. Microbiol.">
        <title>Leveraging single-cell genomics to expand the fungal tree of life.</title>
        <authorList>
            <person name="Ahrendt S.R."/>
            <person name="Quandt C.A."/>
            <person name="Ciobanu D."/>
            <person name="Clum A."/>
            <person name="Salamov A."/>
            <person name="Andreopoulos B."/>
            <person name="Cheng J.F."/>
            <person name="Woyke T."/>
            <person name="Pelin A."/>
            <person name="Henrissat B."/>
            <person name="Reynolds N.K."/>
            <person name="Benny G.L."/>
            <person name="Smith M.E."/>
            <person name="James T.Y."/>
            <person name="Grigoriev I.V."/>
        </authorList>
    </citation>
    <scope>NUCLEOTIDE SEQUENCE [LARGE SCALE GENOMIC DNA]</scope>
</reference>
<evidence type="ECO:0000313" key="3">
    <source>
        <dbReference type="Proteomes" id="UP000269721"/>
    </source>
</evidence>
<dbReference type="EMBL" id="ML000234">
    <property type="protein sequence ID" value="RKO84329.1"/>
    <property type="molecule type" value="Genomic_DNA"/>
</dbReference>
<protein>
    <submittedName>
        <fullName evidence="2">Uncharacterized protein</fullName>
    </submittedName>
</protein>
<dbReference type="Proteomes" id="UP000269721">
    <property type="component" value="Unassembled WGS sequence"/>
</dbReference>
<feature type="compositionally biased region" description="Low complexity" evidence="1">
    <location>
        <begin position="69"/>
        <end position="80"/>
    </location>
</feature>
<proteinExistence type="predicted"/>
<dbReference type="AlphaFoldDB" id="A0A4P9VX80"/>
<feature type="region of interest" description="Disordered" evidence="1">
    <location>
        <begin position="66"/>
        <end position="89"/>
    </location>
</feature>
<name>A0A4P9VX80_9FUNG</name>
<organism evidence="2 3">
    <name type="scientific">Blyttiomyces helicus</name>
    <dbReference type="NCBI Taxonomy" id="388810"/>
    <lineage>
        <taxon>Eukaryota</taxon>
        <taxon>Fungi</taxon>
        <taxon>Fungi incertae sedis</taxon>
        <taxon>Chytridiomycota</taxon>
        <taxon>Chytridiomycota incertae sedis</taxon>
        <taxon>Chytridiomycetes</taxon>
        <taxon>Chytridiomycetes incertae sedis</taxon>
        <taxon>Blyttiomyces</taxon>
    </lineage>
</organism>
<gene>
    <name evidence="2" type="ORF">BDK51DRAFT_49074</name>
</gene>
<accession>A0A4P9VX80</accession>
<evidence type="ECO:0000256" key="1">
    <source>
        <dbReference type="SAM" id="MobiDB-lite"/>
    </source>
</evidence>
<keyword evidence="3" id="KW-1185">Reference proteome</keyword>
<sequence length="214" mass="22983">MGEVSWWMARAALKCPSRTISDDSCRSNSSAGRLLKCEAFCLVLASCVSRARSSAAYLTRPAIAQTHAPTPTSNPSGNSPAVDLPAPSLDPLNGPASQLDILTFDPPPFNPPRNRCVRGCQRHDRLVRLWLGRRILSFVVPYRIGLQPSLDCSHRRHNGSLCPAPPPLLARTQSRGSSGLIPESRVVGHLEPGATVESYINVCKSAGQYGDGSS</sequence>
<evidence type="ECO:0000313" key="2">
    <source>
        <dbReference type="EMBL" id="RKO84329.1"/>
    </source>
</evidence>